<accession>A0A075KB38</accession>
<dbReference type="KEGG" id="dja:HY57_20290"/>
<proteinExistence type="predicted"/>
<sequence>MRYLAILLLAPWLLILGWAFWSYPKSLPRTRMRRSFDVAALLLAAFAAVECASRAFDTATVPAVGQYGPASGAIWQQVLPALYGYGACVVVLVLALIVRQLVWRPHAR</sequence>
<dbReference type="PATRIC" id="fig|1217721.7.peg.4156"/>
<dbReference type="STRING" id="1217721.HY57_20290"/>
<keyword evidence="1" id="KW-0472">Membrane</keyword>
<keyword evidence="3" id="KW-1185">Reference proteome</keyword>
<dbReference type="RefSeq" id="WP_019467021.1">
    <property type="nucleotide sequence ID" value="NZ_ALOY01000181.1"/>
</dbReference>
<dbReference type="AlphaFoldDB" id="A0A075KB38"/>
<dbReference type="EMBL" id="CP008884">
    <property type="protein sequence ID" value="AIF49433.1"/>
    <property type="molecule type" value="Genomic_DNA"/>
</dbReference>
<evidence type="ECO:0000313" key="2">
    <source>
        <dbReference type="EMBL" id="AIF49433.1"/>
    </source>
</evidence>
<dbReference type="HOGENOM" id="CLU_2181865_0_0_6"/>
<evidence type="ECO:0008006" key="4">
    <source>
        <dbReference type="Google" id="ProtNLM"/>
    </source>
</evidence>
<keyword evidence="1" id="KW-0812">Transmembrane</keyword>
<dbReference type="Proteomes" id="UP000027987">
    <property type="component" value="Chromosome"/>
</dbReference>
<organism evidence="2 3">
    <name type="scientific">Dyella japonica A8</name>
    <dbReference type="NCBI Taxonomy" id="1217721"/>
    <lineage>
        <taxon>Bacteria</taxon>
        <taxon>Pseudomonadati</taxon>
        <taxon>Pseudomonadota</taxon>
        <taxon>Gammaproteobacteria</taxon>
        <taxon>Lysobacterales</taxon>
        <taxon>Rhodanobacteraceae</taxon>
        <taxon>Dyella</taxon>
    </lineage>
</organism>
<protein>
    <recommendedName>
        <fullName evidence="4">Transmembrane protein</fullName>
    </recommendedName>
</protein>
<name>A0A075KB38_9GAMM</name>
<keyword evidence="1" id="KW-1133">Transmembrane helix</keyword>
<reference evidence="2 3" key="1">
    <citation type="submission" date="2014-07" db="EMBL/GenBank/DDBJ databases">
        <title>Complete Genome Sequence of Dyella japonica Strain A8 Isolated from Malaysian Tropical Soil.</title>
        <authorList>
            <person name="Hui R.K.H."/>
            <person name="Chen J.-W."/>
            <person name="Chan K.-G."/>
            <person name="Leung F.C.C."/>
        </authorList>
    </citation>
    <scope>NUCLEOTIDE SEQUENCE [LARGE SCALE GENOMIC DNA]</scope>
    <source>
        <strain evidence="2 3">A8</strain>
    </source>
</reference>
<evidence type="ECO:0000256" key="1">
    <source>
        <dbReference type="SAM" id="Phobius"/>
    </source>
</evidence>
<feature type="transmembrane region" description="Helical" evidence="1">
    <location>
        <begin position="82"/>
        <end position="102"/>
    </location>
</feature>
<dbReference type="OrthoDB" id="5956621at2"/>
<evidence type="ECO:0000313" key="3">
    <source>
        <dbReference type="Proteomes" id="UP000027987"/>
    </source>
</evidence>
<gene>
    <name evidence="2" type="ORF">HY57_20290</name>
</gene>